<dbReference type="RefSeq" id="XP_004353953.1">
    <property type="nucleotide sequence ID" value="XM_004353901.1"/>
</dbReference>
<dbReference type="EMBL" id="GL883029">
    <property type="protein sequence ID" value="EGG14525.1"/>
    <property type="molecule type" value="Genomic_DNA"/>
</dbReference>
<accession>F4QD54</accession>
<sequence length="673" mass="77504">MGNVISHIQVDEEVVDTTKEVQLVVDQQIFKKVIKNRYLTNLIFSHVRGIHRNLVINSFLKPGHIDSYVQVYDYLGQSYCNKKVFPKVVKEKVKNAITQVQDNGQMKKKKKGSTIGLSFFSFYEKEMGPKALCEDPNIDLETFKQLIPLVRPRAINSRNTTILHWANISGNMERVKYLEEQGYKANLCPPNYKPVPSINVDETFTSYDSIKYDLTWLGDEKRFTKILDRLKNVLFKSIYPKPLLGADNLFQERLKDMFYQYNLYRVSQNLDQIIVPTADLSTTTLFNKKELNLIFTLLVVLLIDQTVNYPTTQLTIKMLILANNPIITNYFMVMGPFRHLPQGWTRDTKITAMLVDYCSLVSPEAYATAVDRLWANETPQVIEMNLTRAVHHAMLNNQLTTFRNILQSGKFEISSIGTVNLCPQYFDEYFNIALEFFTDPKYNENANQKFWTEIYKLAAYTSRNHILDPFFSNESVDQSSILFDPLHIFVLLEQSINGANYSLAMKIKDSPLMNQLQAMECISKFAQNIPTLCANRISNAVDFIITWEGGITLSTWKQTISKSIQLQRLDVLLKLVDVGIVSQNNPINIGCIIIRHTGFILECLEELPSNCIGSEITLKKWRKLIRKARSSNCLNLIAIVLERYLELCITEQKYKDQINRFLSQNIASANQNK</sequence>
<evidence type="ECO:0000313" key="1">
    <source>
        <dbReference type="EMBL" id="EGG14525.1"/>
    </source>
</evidence>
<keyword evidence="2" id="KW-1185">Reference proteome</keyword>
<name>F4QD54_CACFS</name>
<protein>
    <recommendedName>
        <fullName evidence="3">Ankyrin repeat-containing protein</fullName>
    </recommendedName>
</protein>
<proteinExistence type="predicted"/>
<dbReference type="Proteomes" id="UP000007797">
    <property type="component" value="Unassembled WGS sequence"/>
</dbReference>
<organism evidence="1 2">
    <name type="scientific">Cavenderia fasciculata</name>
    <name type="common">Slime mold</name>
    <name type="synonym">Dictyostelium fasciculatum</name>
    <dbReference type="NCBI Taxonomy" id="261658"/>
    <lineage>
        <taxon>Eukaryota</taxon>
        <taxon>Amoebozoa</taxon>
        <taxon>Evosea</taxon>
        <taxon>Eumycetozoa</taxon>
        <taxon>Dictyostelia</taxon>
        <taxon>Acytosteliales</taxon>
        <taxon>Cavenderiaceae</taxon>
        <taxon>Cavenderia</taxon>
    </lineage>
</organism>
<gene>
    <name evidence="1" type="ORF">DFA_12301</name>
</gene>
<dbReference type="KEGG" id="dfa:DFA_12301"/>
<evidence type="ECO:0000313" key="2">
    <source>
        <dbReference type="Proteomes" id="UP000007797"/>
    </source>
</evidence>
<dbReference type="GeneID" id="14865460"/>
<reference evidence="2" key="1">
    <citation type="journal article" date="2011" name="Genome Res.">
        <title>Phylogeny-wide analysis of social amoeba genomes highlights ancient origins for complex intercellular communication.</title>
        <authorList>
            <person name="Heidel A.J."/>
            <person name="Lawal H.M."/>
            <person name="Felder M."/>
            <person name="Schilde C."/>
            <person name="Helps N.R."/>
            <person name="Tunggal B."/>
            <person name="Rivero F."/>
            <person name="John U."/>
            <person name="Schleicher M."/>
            <person name="Eichinger L."/>
            <person name="Platzer M."/>
            <person name="Noegel A.A."/>
            <person name="Schaap P."/>
            <person name="Gloeckner G."/>
        </authorList>
    </citation>
    <scope>NUCLEOTIDE SEQUENCE [LARGE SCALE GENOMIC DNA]</scope>
    <source>
        <strain evidence="2">SH3</strain>
    </source>
</reference>
<dbReference type="AlphaFoldDB" id="F4QD54"/>
<evidence type="ECO:0008006" key="3">
    <source>
        <dbReference type="Google" id="ProtNLM"/>
    </source>
</evidence>